<dbReference type="InterPro" id="IPR003838">
    <property type="entry name" value="ABC3_permease_C"/>
</dbReference>
<evidence type="ECO:0000256" key="3">
    <source>
        <dbReference type="ARBA" id="ARBA00022692"/>
    </source>
</evidence>
<dbReference type="Pfam" id="PF12704">
    <property type="entry name" value="MacB_PCD"/>
    <property type="match status" value="2"/>
</dbReference>
<keyword evidence="3 6" id="KW-0812">Transmembrane</keyword>
<keyword evidence="10" id="KW-1185">Reference proteome</keyword>
<feature type="transmembrane region" description="Helical" evidence="6">
    <location>
        <begin position="682"/>
        <end position="701"/>
    </location>
</feature>
<dbReference type="InterPro" id="IPR050250">
    <property type="entry name" value="Macrolide_Exporter_MacB"/>
</dbReference>
<dbReference type="Pfam" id="PF02687">
    <property type="entry name" value="FtsX"/>
    <property type="match status" value="2"/>
</dbReference>
<name>A0A3B0CCS4_9FLAO</name>
<dbReference type="PANTHER" id="PTHR30572:SF18">
    <property type="entry name" value="ABC-TYPE MACROLIDE FAMILY EXPORT SYSTEM PERMEASE COMPONENT 2"/>
    <property type="match status" value="1"/>
</dbReference>
<feature type="transmembrane region" description="Helical" evidence="6">
    <location>
        <begin position="21"/>
        <end position="41"/>
    </location>
</feature>
<reference evidence="9 10" key="1">
    <citation type="submission" date="2018-10" db="EMBL/GenBank/DDBJ databases">
        <title>Ulvibacterium marinum gen. nov., sp. nov., a novel marine bacterium of the family Flavobacteriaceae, isolated from a culture of the green alga Ulva prolifera.</title>
        <authorList>
            <person name="Zhang Z."/>
        </authorList>
    </citation>
    <scope>NUCLEOTIDE SEQUENCE [LARGE SCALE GENOMIC DNA]</scope>
    <source>
        <strain evidence="9 10">CCMM003</strain>
    </source>
</reference>
<feature type="transmembrane region" description="Helical" evidence="6">
    <location>
        <begin position="296"/>
        <end position="318"/>
    </location>
</feature>
<sequence length="805" mass="89836">MFKNYLKIALRSIQKEKFFTGIKIGGFALGIAACLLIALFIRDELGYDTHYSRSDQIYRVVMQAEIDGEMKKSTHFPLPMAQTLEADFPEIEKAGKVYGSALSSGGKRAFRPDAETQNVFEQGFLYGDQNIFEILEIPLLQGNPEEALIGPRSLVISESKAVKYFPNGKALGQTLILDDNTSRPYTITGVMPDFPGNSHLDFDFLLPIDDSNASWTSQNYFTYVLLDEKSNVTTLQDKMRSILKKYVIPAQIKRGRDASFIEVLKNIEYKLQPIGDIHLKSDIAMADGLQHGNLRFVWLFAAIAGFILLLACINFVNLSTARSAKRAKEVGLRKTVGAFKSNLVAQFLTESVLFSLISFILGVLTAWMLLPLFNAIAEKTIEMPWTAGPFLPALLISALIIGIISGLYPAFYLSAFRPVSVLKGSLNTGGKSARLRSGLVVFQFATSVVLIIGTLIIYKQMNFILEKDLGYDKEQVVILEGANILGSKTDSFKQQLLQLTQVQKVSASDYLPVEGSKRNQTTFTMVGEGSENAGILSQTWRIDYDYIKTMGMQIVEGRDFSREFASDSVNSIIINKKMAHDLGLEHPLGKQIDNNYRHWTIVGIVDDFHFKSMKEDITPLALCVGSDLGTIAIKVNPGNIAESLAAITAIWNRNVPNQALSYTFLDQRFAQMHNDVLRMGQIFNSFAFFAIFVACLGLFALSTFMVEQRKKEISIRIVLGAPFQAIYALLTWDFLKLILLSILIAVPIGWYMMHRWLEDFAYRIDLGWQVFLSAGAIALVIALFTISYQSISASLTQPLKSLRSE</sequence>
<feature type="transmembrane region" description="Helical" evidence="6">
    <location>
        <begin position="343"/>
        <end position="370"/>
    </location>
</feature>
<feature type="domain" description="MacB-like periplasmic core" evidence="8">
    <location>
        <begin position="24"/>
        <end position="241"/>
    </location>
</feature>
<comment type="subcellular location">
    <subcellularLocation>
        <location evidence="1">Cell membrane</location>
        <topology evidence="1">Multi-pass membrane protein</topology>
    </subcellularLocation>
</comment>
<dbReference type="PROSITE" id="PS51257">
    <property type="entry name" value="PROKAR_LIPOPROTEIN"/>
    <property type="match status" value="1"/>
</dbReference>
<organism evidence="9 10">
    <name type="scientific">Ulvibacterium marinum</name>
    <dbReference type="NCBI Taxonomy" id="2419782"/>
    <lineage>
        <taxon>Bacteria</taxon>
        <taxon>Pseudomonadati</taxon>
        <taxon>Bacteroidota</taxon>
        <taxon>Flavobacteriia</taxon>
        <taxon>Flavobacteriales</taxon>
        <taxon>Flavobacteriaceae</taxon>
        <taxon>Ulvibacterium</taxon>
    </lineage>
</organism>
<evidence type="ECO:0000256" key="2">
    <source>
        <dbReference type="ARBA" id="ARBA00022475"/>
    </source>
</evidence>
<keyword evidence="2" id="KW-1003">Cell membrane</keyword>
<dbReference type="AlphaFoldDB" id="A0A3B0CCS4"/>
<evidence type="ECO:0000256" key="4">
    <source>
        <dbReference type="ARBA" id="ARBA00022989"/>
    </source>
</evidence>
<comment type="caution">
    <text evidence="9">The sequence shown here is derived from an EMBL/GenBank/DDBJ whole genome shotgun (WGS) entry which is preliminary data.</text>
</comment>
<evidence type="ECO:0000256" key="6">
    <source>
        <dbReference type="SAM" id="Phobius"/>
    </source>
</evidence>
<feature type="transmembrane region" description="Helical" evidence="6">
    <location>
        <begin position="713"/>
        <end position="730"/>
    </location>
</feature>
<evidence type="ECO:0000259" key="8">
    <source>
        <dbReference type="Pfam" id="PF12704"/>
    </source>
</evidence>
<dbReference type="GO" id="GO:0022857">
    <property type="term" value="F:transmembrane transporter activity"/>
    <property type="evidence" value="ECO:0007669"/>
    <property type="project" value="TreeGrafter"/>
</dbReference>
<evidence type="ECO:0000256" key="1">
    <source>
        <dbReference type="ARBA" id="ARBA00004651"/>
    </source>
</evidence>
<feature type="transmembrane region" description="Helical" evidence="6">
    <location>
        <begin position="390"/>
        <end position="416"/>
    </location>
</feature>
<feature type="transmembrane region" description="Helical" evidence="6">
    <location>
        <begin position="437"/>
        <end position="458"/>
    </location>
</feature>
<feature type="domain" description="MacB-like periplasmic core" evidence="8">
    <location>
        <begin position="510"/>
        <end position="645"/>
    </location>
</feature>
<protein>
    <submittedName>
        <fullName evidence="9">FtsX-like permease family protein</fullName>
    </submittedName>
</protein>
<dbReference type="PANTHER" id="PTHR30572">
    <property type="entry name" value="MEMBRANE COMPONENT OF TRANSPORTER-RELATED"/>
    <property type="match status" value="1"/>
</dbReference>
<evidence type="ECO:0000259" key="7">
    <source>
        <dbReference type="Pfam" id="PF02687"/>
    </source>
</evidence>
<gene>
    <name evidence="9" type="ORF">D7Z94_03500</name>
</gene>
<feature type="domain" description="ABC3 transporter permease C-terminal" evidence="7">
    <location>
        <begin position="685"/>
        <end position="793"/>
    </location>
</feature>
<evidence type="ECO:0000256" key="5">
    <source>
        <dbReference type="ARBA" id="ARBA00023136"/>
    </source>
</evidence>
<evidence type="ECO:0000313" key="9">
    <source>
        <dbReference type="EMBL" id="RKN82920.1"/>
    </source>
</evidence>
<evidence type="ECO:0000313" key="10">
    <source>
        <dbReference type="Proteomes" id="UP000276603"/>
    </source>
</evidence>
<keyword evidence="5 6" id="KW-0472">Membrane</keyword>
<dbReference type="InterPro" id="IPR025857">
    <property type="entry name" value="MacB_PCD"/>
</dbReference>
<dbReference type="GO" id="GO:0005886">
    <property type="term" value="C:plasma membrane"/>
    <property type="evidence" value="ECO:0007669"/>
    <property type="project" value="UniProtKB-SubCell"/>
</dbReference>
<feature type="domain" description="ABC3 transporter permease C-terminal" evidence="7">
    <location>
        <begin position="302"/>
        <end position="413"/>
    </location>
</feature>
<proteinExistence type="predicted"/>
<dbReference type="EMBL" id="RBCJ01000001">
    <property type="protein sequence ID" value="RKN82920.1"/>
    <property type="molecule type" value="Genomic_DNA"/>
</dbReference>
<dbReference type="RefSeq" id="WP_120710127.1">
    <property type="nucleotide sequence ID" value="NZ_RBCJ01000001.1"/>
</dbReference>
<dbReference type="OrthoDB" id="8740261at2"/>
<dbReference type="Proteomes" id="UP000276603">
    <property type="component" value="Unassembled WGS sequence"/>
</dbReference>
<keyword evidence="4 6" id="KW-1133">Transmembrane helix</keyword>
<accession>A0A3B0CCS4</accession>
<feature type="transmembrane region" description="Helical" evidence="6">
    <location>
        <begin position="766"/>
        <end position="788"/>
    </location>
</feature>